<dbReference type="PROSITE" id="PS50943">
    <property type="entry name" value="HTH_CROC1"/>
    <property type="match status" value="1"/>
</dbReference>
<proteinExistence type="predicted"/>
<reference evidence="2 3" key="1">
    <citation type="submission" date="2021-01" db="EMBL/GenBank/DDBJ databases">
        <title>Whole genome shotgun sequence of Planobispora longispora NBRC 13918.</title>
        <authorList>
            <person name="Komaki H."/>
            <person name="Tamura T."/>
        </authorList>
    </citation>
    <scope>NUCLEOTIDE SEQUENCE [LARGE SCALE GENOMIC DNA]</scope>
    <source>
        <strain evidence="2 3">NBRC 13918</strain>
    </source>
</reference>
<evidence type="ECO:0000313" key="3">
    <source>
        <dbReference type="Proteomes" id="UP000616724"/>
    </source>
</evidence>
<dbReference type="CDD" id="cd00093">
    <property type="entry name" value="HTH_XRE"/>
    <property type="match status" value="1"/>
</dbReference>
<name>A0A8J3RNQ9_9ACTN</name>
<dbReference type="SUPFAM" id="SSF47413">
    <property type="entry name" value="lambda repressor-like DNA-binding domains"/>
    <property type="match status" value="1"/>
</dbReference>
<dbReference type="InterPro" id="IPR010982">
    <property type="entry name" value="Lambda_DNA-bd_dom_sf"/>
</dbReference>
<organism evidence="2 3">
    <name type="scientific">Planobispora longispora</name>
    <dbReference type="NCBI Taxonomy" id="28887"/>
    <lineage>
        <taxon>Bacteria</taxon>
        <taxon>Bacillati</taxon>
        <taxon>Actinomycetota</taxon>
        <taxon>Actinomycetes</taxon>
        <taxon>Streptosporangiales</taxon>
        <taxon>Streptosporangiaceae</taxon>
        <taxon>Planobispora</taxon>
    </lineage>
</organism>
<keyword evidence="3" id="KW-1185">Reference proteome</keyword>
<dbReference type="Proteomes" id="UP000616724">
    <property type="component" value="Unassembled WGS sequence"/>
</dbReference>
<dbReference type="RefSeq" id="WP_203892851.1">
    <property type="nucleotide sequence ID" value="NZ_BOOH01000039.1"/>
</dbReference>
<dbReference type="Pfam" id="PF19319">
    <property type="entry name" value="DUF5919"/>
    <property type="match status" value="1"/>
</dbReference>
<dbReference type="GO" id="GO:0003677">
    <property type="term" value="F:DNA binding"/>
    <property type="evidence" value="ECO:0007669"/>
    <property type="project" value="InterPro"/>
</dbReference>
<dbReference type="EMBL" id="BOOH01000039">
    <property type="protein sequence ID" value="GIH78338.1"/>
    <property type="molecule type" value="Genomic_DNA"/>
</dbReference>
<sequence length="246" mass="27345">MANERLRAALLERGASVAELAEAIQVDPKTVERWITKNRTPYRKHRFAVASFLKMDEAYLWPEALSPQQVAAASESEIVTVYPHRWAVPRDAWGRLFSAAEQEIGILVYSGLFLAEDTGTLRVLAEKANAGARVRFLFGDPDSVEVAQRGADEGIGEAMAARIKNALVLFRPLLKLDSVEIRLHRTVLYNSIYRADDQLLVNTHMYSQPAANAPVLHLRRVAGGDMVTAYIESFEAVWAGARPVES</sequence>
<dbReference type="SMART" id="SM00530">
    <property type="entry name" value="HTH_XRE"/>
    <property type="match status" value="1"/>
</dbReference>
<gene>
    <name evidence="2" type="ORF">Plo01_47670</name>
</gene>
<dbReference type="InterPro" id="IPR045697">
    <property type="entry name" value="DUF5919"/>
</dbReference>
<dbReference type="Gene3D" id="1.10.260.40">
    <property type="entry name" value="lambda repressor-like DNA-binding domains"/>
    <property type="match status" value="1"/>
</dbReference>
<dbReference type="InterPro" id="IPR001387">
    <property type="entry name" value="Cro/C1-type_HTH"/>
</dbReference>
<comment type="caution">
    <text evidence="2">The sequence shown here is derived from an EMBL/GenBank/DDBJ whole genome shotgun (WGS) entry which is preliminary data.</text>
</comment>
<protein>
    <submittedName>
        <fullName evidence="2">Transcriptional regulator</fullName>
    </submittedName>
</protein>
<dbReference type="AlphaFoldDB" id="A0A8J3RNQ9"/>
<accession>A0A8J3RNQ9</accession>
<evidence type="ECO:0000313" key="2">
    <source>
        <dbReference type="EMBL" id="GIH78338.1"/>
    </source>
</evidence>
<feature type="domain" description="HTH cro/C1-type" evidence="1">
    <location>
        <begin position="6"/>
        <end position="60"/>
    </location>
</feature>
<evidence type="ECO:0000259" key="1">
    <source>
        <dbReference type="PROSITE" id="PS50943"/>
    </source>
</evidence>